<dbReference type="Gene3D" id="2.40.30.10">
    <property type="entry name" value="Translation factors"/>
    <property type="match status" value="1"/>
</dbReference>
<dbReference type="InterPro" id="IPR000795">
    <property type="entry name" value="T_Tr_GTP-bd_dom"/>
</dbReference>
<dbReference type="GO" id="GO:0003743">
    <property type="term" value="F:translation initiation factor activity"/>
    <property type="evidence" value="ECO:0007669"/>
    <property type="project" value="UniProtKB-KW"/>
</dbReference>
<dbReference type="Gene3D" id="3.40.50.300">
    <property type="entry name" value="P-loop containing nucleotide triphosphate hydrolases"/>
    <property type="match status" value="1"/>
</dbReference>
<evidence type="ECO:0000313" key="7">
    <source>
        <dbReference type="EMBL" id="GAH90412.1"/>
    </source>
</evidence>
<dbReference type="InterPro" id="IPR005225">
    <property type="entry name" value="Small_GTP-bd"/>
</dbReference>
<dbReference type="CDD" id="cd01887">
    <property type="entry name" value="IF2_eIF5B"/>
    <property type="match status" value="1"/>
</dbReference>
<dbReference type="PRINTS" id="PR00315">
    <property type="entry name" value="ELONGATNFCT"/>
</dbReference>
<keyword evidence="5" id="KW-0342">GTP-binding</keyword>
<dbReference type="AlphaFoldDB" id="X1J8X1"/>
<dbReference type="PANTHER" id="PTHR43381">
    <property type="entry name" value="TRANSLATION INITIATION FACTOR IF-2-RELATED"/>
    <property type="match status" value="1"/>
</dbReference>
<gene>
    <name evidence="7" type="ORF">S06H3_02920</name>
</gene>
<name>X1J8X1_9ZZZZ</name>
<evidence type="ECO:0000256" key="5">
    <source>
        <dbReference type="ARBA" id="ARBA00023134"/>
    </source>
</evidence>
<evidence type="ECO:0000259" key="6">
    <source>
        <dbReference type="PROSITE" id="PS51722"/>
    </source>
</evidence>
<evidence type="ECO:0000256" key="2">
    <source>
        <dbReference type="ARBA" id="ARBA00022540"/>
    </source>
</evidence>
<dbReference type="EMBL" id="BARV01000906">
    <property type="protein sequence ID" value="GAH90412.1"/>
    <property type="molecule type" value="Genomic_DNA"/>
</dbReference>
<evidence type="ECO:0000256" key="4">
    <source>
        <dbReference type="ARBA" id="ARBA00022917"/>
    </source>
</evidence>
<evidence type="ECO:0000256" key="1">
    <source>
        <dbReference type="ARBA" id="ARBA00007733"/>
    </source>
</evidence>
<dbReference type="Pfam" id="PF00009">
    <property type="entry name" value="GTP_EFTU"/>
    <property type="match status" value="1"/>
</dbReference>
<feature type="non-terminal residue" evidence="7">
    <location>
        <position position="277"/>
    </location>
</feature>
<dbReference type="Pfam" id="PF22042">
    <property type="entry name" value="EF-G_D2"/>
    <property type="match status" value="1"/>
</dbReference>
<comment type="caution">
    <text evidence="7">The sequence shown here is derived from an EMBL/GenBank/DDBJ whole genome shotgun (WGS) entry which is preliminary data.</text>
</comment>
<accession>X1J8X1</accession>
<dbReference type="GO" id="GO:0005737">
    <property type="term" value="C:cytoplasm"/>
    <property type="evidence" value="ECO:0007669"/>
    <property type="project" value="TreeGrafter"/>
</dbReference>
<proteinExistence type="inferred from homology"/>
<dbReference type="InterPro" id="IPR053905">
    <property type="entry name" value="EF-G-like_DII"/>
</dbReference>
<keyword evidence="3" id="KW-0547">Nucleotide-binding</keyword>
<dbReference type="FunFam" id="3.40.50.300:FF:000019">
    <property type="entry name" value="Translation initiation factor IF-2"/>
    <property type="match status" value="1"/>
</dbReference>
<dbReference type="SUPFAM" id="SSF52540">
    <property type="entry name" value="P-loop containing nucleoside triphosphate hydrolases"/>
    <property type="match status" value="1"/>
</dbReference>
<organism evidence="7">
    <name type="scientific">marine sediment metagenome</name>
    <dbReference type="NCBI Taxonomy" id="412755"/>
    <lineage>
        <taxon>unclassified sequences</taxon>
        <taxon>metagenomes</taxon>
        <taxon>ecological metagenomes</taxon>
    </lineage>
</organism>
<keyword evidence="4" id="KW-0648">Protein biosynthesis</keyword>
<keyword evidence="2" id="KW-0396">Initiation factor</keyword>
<sequence>MVILGHVDHGKSSILEKIKDLKITAKETGGITQHIGAYEVEHQGKKITFIDTPGHEAFSAMRSRGAKVADIAILVIAAEEGVKPQTKEAISHIKKAQIPMIVAINKMDKPGADPEKVKRELSAQDVLVESMGGKVPSVELSAETGKGISDLLEIILLVAEMEDLKGSISQSAEGVLIESYMDSNRGPTTTLILQNGIFKKGDILGTSSAAGKVKIMENFQGAPIEKALPSMPVIIIGFENVPGVGEKFKVFADIETAKKRLEGIVKPGPQVLDIEPD</sequence>
<dbReference type="GO" id="GO:0003924">
    <property type="term" value="F:GTPase activity"/>
    <property type="evidence" value="ECO:0007669"/>
    <property type="project" value="InterPro"/>
</dbReference>
<dbReference type="PANTHER" id="PTHR43381:SF5">
    <property type="entry name" value="TR-TYPE G DOMAIN-CONTAINING PROTEIN"/>
    <property type="match status" value="1"/>
</dbReference>
<dbReference type="GO" id="GO:0005525">
    <property type="term" value="F:GTP binding"/>
    <property type="evidence" value="ECO:0007669"/>
    <property type="project" value="UniProtKB-KW"/>
</dbReference>
<dbReference type="InterPro" id="IPR009000">
    <property type="entry name" value="Transl_B-barrel_sf"/>
</dbReference>
<comment type="similarity">
    <text evidence="1">Belongs to the TRAFAC class translation factor GTPase superfamily. Classic translation factor GTPase family. IF-2 subfamily.</text>
</comment>
<dbReference type="InterPro" id="IPR015760">
    <property type="entry name" value="TIF_IF2"/>
</dbReference>
<evidence type="ECO:0000256" key="3">
    <source>
        <dbReference type="ARBA" id="ARBA00022741"/>
    </source>
</evidence>
<dbReference type="SUPFAM" id="SSF50447">
    <property type="entry name" value="Translation proteins"/>
    <property type="match status" value="1"/>
</dbReference>
<dbReference type="NCBIfam" id="TIGR00231">
    <property type="entry name" value="small_GTP"/>
    <property type="match status" value="1"/>
</dbReference>
<dbReference type="PROSITE" id="PS51722">
    <property type="entry name" value="G_TR_2"/>
    <property type="match status" value="1"/>
</dbReference>
<dbReference type="InterPro" id="IPR027417">
    <property type="entry name" value="P-loop_NTPase"/>
</dbReference>
<reference evidence="7" key="1">
    <citation type="journal article" date="2014" name="Front. Microbiol.">
        <title>High frequency of phylogenetically diverse reductive dehalogenase-homologous genes in deep subseafloor sedimentary metagenomes.</title>
        <authorList>
            <person name="Kawai M."/>
            <person name="Futagami T."/>
            <person name="Toyoda A."/>
            <person name="Takaki Y."/>
            <person name="Nishi S."/>
            <person name="Hori S."/>
            <person name="Arai W."/>
            <person name="Tsubouchi T."/>
            <person name="Morono Y."/>
            <person name="Uchiyama I."/>
            <person name="Ito T."/>
            <person name="Fujiyama A."/>
            <person name="Inagaki F."/>
            <person name="Takami H."/>
        </authorList>
    </citation>
    <scope>NUCLEOTIDE SEQUENCE</scope>
    <source>
        <strain evidence="7">Expedition CK06-06</strain>
    </source>
</reference>
<protein>
    <recommendedName>
        <fullName evidence="6">Tr-type G domain-containing protein</fullName>
    </recommendedName>
</protein>
<feature type="domain" description="Tr-type G" evidence="6">
    <location>
        <begin position="1"/>
        <end position="165"/>
    </location>
</feature>